<evidence type="ECO:0000313" key="3">
    <source>
        <dbReference type="EMBL" id="RUR32038.1"/>
    </source>
</evidence>
<dbReference type="Gene3D" id="3.10.129.10">
    <property type="entry name" value="Hotdog Thioesterase"/>
    <property type="match status" value="1"/>
</dbReference>
<comment type="similarity">
    <text evidence="1">Belongs to the 4-hydroxybenzoyl-CoA thioesterase family.</text>
</comment>
<keyword evidence="4" id="KW-1185">Reference proteome</keyword>
<dbReference type="RefSeq" id="WP_126945626.1">
    <property type="nucleotide sequence ID" value="NZ_RZHG01000012.1"/>
</dbReference>
<accession>A0A3S0W8Y0</accession>
<dbReference type="AlphaFoldDB" id="A0A3S0W8Y0"/>
<protein>
    <submittedName>
        <fullName evidence="3">Thioesterase</fullName>
    </submittedName>
</protein>
<dbReference type="EMBL" id="RZHG01000012">
    <property type="protein sequence ID" value="RUR32038.1"/>
    <property type="molecule type" value="Genomic_DNA"/>
</dbReference>
<dbReference type="SUPFAM" id="SSF54637">
    <property type="entry name" value="Thioesterase/thiol ester dehydrase-isomerase"/>
    <property type="match status" value="1"/>
</dbReference>
<dbReference type="Pfam" id="PF13279">
    <property type="entry name" value="4HBT_2"/>
    <property type="match status" value="1"/>
</dbReference>
<dbReference type="Proteomes" id="UP000287336">
    <property type="component" value="Unassembled WGS sequence"/>
</dbReference>
<reference evidence="3 4" key="1">
    <citation type="submission" date="2018-12" db="EMBL/GenBank/DDBJ databases">
        <title>three novel Halomonas strain isolated from plants.</title>
        <authorList>
            <person name="Sun C."/>
        </authorList>
    </citation>
    <scope>NUCLEOTIDE SEQUENCE [LARGE SCALE GENOMIC DNA]</scope>
    <source>
        <strain evidence="3 4">DSM 19434</strain>
    </source>
</reference>
<dbReference type="PANTHER" id="PTHR31793:SF27">
    <property type="entry name" value="NOVEL THIOESTERASE SUPERFAMILY DOMAIN AND SAPOSIN A-TYPE DOMAIN CONTAINING PROTEIN (0610012H03RIK)"/>
    <property type="match status" value="1"/>
</dbReference>
<sequence length="150" mass="16558">MERVTLDFPTAAIIHRHPLTVRVTDMNYGRHLGHDALVSLCHEARVHAFAALGLPEWDMKGYPSVVVDLAVQYQSEARWPDALIIETAVLEPQGKALTVYQRICHADTDKVVATVRVNQLLLDLSTGRPVKVPDDVTQAIAQAIAMERGA</sequence>
<comment type="caution">
    <text evidence="3">The sequence shown here is derived from an EMBL/GenBank/DDBJ whole genome shotgun (WGS) entry which is preliminary data.</text>
</comment>
<evidence type="ECO:0000313" key="4">
    <source>
        <dbReference type="Proteomes" id="UP000287336"/>
    </source>
</evidence>
<proteinExistence type="inferred from homology"/>
<gene>
    <name evidence="3" type="ORF">ELY33_06370</name>
</gene>
<dbReference type="PANTHER" id="PTHR31793">
    <property type="entry name" value="4-HYDROXYBENZOYL-COA THIOESTERASE FAMILY MEMBER"/>
    <property type="match status" value="1"/>
</dbReference>
<organism evidence="3 4">
    <name type="scientific">Vreelandella andesensis</name>
    <dbReference type="NCBI Taxonomy" id="447567"/>
    <lineage>
        <taxon>Bacteria</taxon>
        <taxon>Pseudomonadati</taxon>
        <taxon>Pseudomonadota</taxon>
        <taxon>Gammaproteobacteria</taxon>
        <taxon>Oceanospirillales</taxon>
        <taxon>Halomonadaceae</taxon>
        <taxon>Vreelandella</taxon>
    </lineage>
</organism>
<dbReference type="CDD" id="cd00586">
    <property type="entry name" value="4HBT"/>
    <property type="match status" value="1"/>
</dbReference>
<evidence type="ECO:0000256" key="1">
    <source>
        <dbReference type="ARBA" id="ARBA00005953"/>
    </source>
</evidence>
<dbReference type="InterPro" id="IPR050563">
    <property type="entry name" value="4-hydroxybenzoyl-CoA_TE"/>
</dbReference>
<name>A0A3S0W8Y0_9GAMM</name>
<evidence type="ECO:0000256" key="2">
    <source>
        <dbReference type="ARBA" id="ARBA00022801"/>
    </source>
</evidence>
<dbReference type="InterPro" id="IPR029069">
    <property type="entry name" value="HotDog_dom_sf"/>
</dbReference>
<dbReference type="GO" id="GO:0047617">
    <property type="term" value="F:fatty acyl-CoA hydrolase activity"/>
    <property type="evidence" value="ECO:0007669"/>
    <property type="project" value="TreeGrafter"/>
</dbReference>
<dbReference type="OrthoDB" id="333038at2"/>
<keyword evidence="2" id="KW-0378">Hydrolase</keyword>